<dbReference type="InterPro" id="IPR051685">
    <property type="entry name" value="Ycf3/AcsC/BcsC/TPR_MFPF"/>
</dbReference>
<keyword evidence="1" id="KW-0677">Repeat</keyword>
<dbReference type="PROSITE" id="PS50005">
    <property type="entry name" value="TPR"/>
    <property type="match status" value="1"/>
</dbReference>
<dbReference type="PANTHER" id="PTHR44943">
    <property type="entry name" value="CELLULOSE SYNTHASE OPERON PROTEIN C"/>
    <property type="match status" value="1"/>
</dbReference>
<dbReference type="RefSeq" id="WP_207046326.1">
    <property type="nucleotide sequence ID" value="NZ_JAFLNC010000004.1"/>
</dbReference>
<organism evidence="5 6">
    <name type="scientific">Sneathiella sedimenti</name>
    <dbReference type="NCBI Taxonomy" id="2816034"/>
    <lineage>
        <taxon>Bacteria</taxon>
        <taxon>Pseudomonadati</taxon>
        <taxon>Pseudomonadota</taxon>
        <taxon>Alphaproteobacteria</taxon>
        <taxon>Sneathiellales</taxon>
        <taxon>Sneathiellaceae</taxon>
        <taxon>Sneathiella</taxon>
    </lineage>
</organism>
<evidence type="ECO:0000313" key="5">
    <source>
        <dbReference type="EMBL" id="MBO0334486.1"/>
    </source>
</evidence>
<name>A0ABS3F7K8_9PROT</name>
<keyword evidence="2 3" id="KW-0802">TPR repeat</keyword>
<dbReference type="PROSITE" id="PS50293">
    <property type="entry name" value="TPR_REGION"/>
    <property type="match status" value="1"/>
</dbReference>
<dbReference type="PANTHER" id="PTHR44943:SF8">
    <property type="entry name" value="TPR REPEAT-CONTAINING PROTEIN MJ0263"/>
    <property type="match status" value="1"/>
</dbReference>
<proteinExistence type="predicted"/>
<dbReference type="Proteomes" id="UP000664761">
    <property type="component" value="Unassembled WGS sequence"/>
</dbReference>
<gene>
    <name evidence="5" type="ORF">J0X12_12735</name>
</gene>
<dbReference type="SMART" id="SM00028">
    <property type="entry name" value="TPR"/>
    <property type="match status" value="1"/>
</dbReference>
<protein>
    <submittedName>
        <fullName evidence="5">Tetratricopeptide repeat protein</fullName>
    </submittedName>
</protein>
<evidence type="ECO:0000313" key="6">
    <source>
        <dbReference type="Proteomes" id="UP000664761"/>
    </source>
</evidence>
<dbReference type="EMBL" id="JAFLNC010000004">
    <property type="protein sequence ID" value="MBO0334486.1"/>
    <property type="molecule type" value="Genomic_DNA"/>
</dbReference>
<keyword evidence="4" id="KW-0732">Signal</keyword>
<evidence type="ECO:0000256" key="1">
    <source>
        <dbReference type="ARBA" id="ARBA00022737"/>
    </source>
</evidence>
<evidence type="ECO:0000256" key="3">
    <source>
        <dbReference type="PROSITE-ProRule" id="PRU00339"/>
    </source>
</evidence>
<evidence type="ECO:0000256" key="4">
    <source>
        <dbReference type="SAM" id="SignalP"/>
    </source>
</evidence>
<evidence type="ECO:0000256" key="2">
    <source>
        <dbReference type="ARBA" id="ARBA00022803"/>
    </source>
</evidence>
<dbReference type="SUPFAM" id="SSF48452">
    <property type="entry name" value="TPR-like"/>
    <property type="match status" value="1"/>
</dbReference>
<dbReference type="InterPro" id="IPR011990">
    <property type="entry name" value="TPR-like_helical_dom_sf"/>
</dbReference>
<feature type="repeat" description="TPR" evidence="3">
    <location>
        <begin position="82"/>
        <end position="115"/>
    </location>
</feature>
<sequence>MTFRKIVTAFLTVFAAQLLAAQIVFSAGSGGGSGGGDGNAGSTASSSQSADFAAGKAAIDAEQWDAAIAAFTKVTMSEPENADAYNYLGYANRKLKKYDAAFANYNKALAINPEHKGANEYIGEAYLQTGNLKMAEEHLGKLDSICFFGCPEYTMLKRAVDDYKAKQS</sequence>
<dbReference type="Gene3D" id="1.25.40.10">
    <property type="entry name" value="Tetratricopeptide repeat domain"/>
    <property type="match status" value="1"/>
</dbReference>
<dbReference type="Pfam" id="PF13432">
    <property type="entry name" value="TPR_16"/>
    <property type="match status" value="1"/>
</dbReference>
<feature type="signal peptide" evidence="4">
    <location>
        <begin position="1"/>
        <end position="20"/>
    </location>
</feature>
<keyword evidence="6" id="KW-1185">Reference proteome</keyword>
<comment type="caution">
    <text evidence="5">The sequence shown here is derived from an EMBL/GenBank/DDBJ whole genome shotgun (WGS) entry which is preliminary data.</text>
</comment>
<feature type="chain" id="PRO_5045997768" evidence="4">
    <location>
        <begin position="21"/>
        <end position="168"/>
    </location>
</feature>
<dbReference type="InterPro" id="IPR019734">
    <property type="entry name" value="TPR_rpt"/>
</dbReference>
<accession>A0ABS3F7K8</accession>
<reference evidence="5 6" key="1">
    <citation type="submission" date="2021-03" db="EMBL/GenBank/DDBJ databases">
        <title>Sneathiella sp. CAU 1612 isolated from Kang Won-do.</title>
        <authorList>
            <person name="Kim W."/>
        </authorList>
    </citation>
    <scope>NUCLEOTIDE SEQUENCE [LARGE SCALE GENOMIC DNA]</scope>
    <source>
        <strain evidence="5 6">CAU 1612</strain>
    </source>
</reference>